<gene>
    <name evidence="2" type="ORF">C449_00405</name>
</gene>
<keyword evidence="3" id="KW-1185">Reference proteome</keyword>
<dbReference type="InterPro" id="IPR055706">
    <property type="entry name" value="Slg1/2_DUF7282"/>
</dbReference>
<accession>M0MQ84</accession>
<protein>
    <recommendedName>
        <fullName evidence="1">DUF7282 domain-containing protein</fullName>
    </recommendedName>
</protein>
<dbReference type="Proteomes" id="UP000011669">
    <property type="component" value="Unassembled WGS sequence"/>
</dbReference>
<reference evidence="2 3" key="1">
    <citation type="journal article" date="2014" name="PLoS Genet.">
        <title>Phylogenetically driven sequencing of extremely halophilic archaea reveals strategies for static and dynamic osmo-response.</title>
        <authorList>
            <person name="Becker E.A."/>
            <person name="Seitzer P.M."/>
            <person name="Tritt A."/>
            <person name="Larsen D."/>
            <person name="Krusor M."/>
            <person name="Yao A.I."/>
            <person name="Wu D."/>
            <person name="Madern D."/>
            <person name="Eisen J.A."/>
            <person name="Darling A.E."/>
            <person name="Facciotti M.T."/>
        </authorList>
    </citation>
    <scope>NUCLEOTIDE SEQUENCE [LARGE SCALE GENOMIC DNA]</scope>
    <source>
        <strain evidence="2 3">DSM 5350</strain>
    </source>
</reference>
<dbReference type="Pfam" id="PF23951">
    <property type="entry name" value="DUF7282"/>
    <property type="match status" value="1"/>
</dbReference>
<proteinExistence type="predicted"/>
<dbReference type="PROSITE" id="PS51318">
    <property type="entry name" value="TAT"/>
    <property type="match status" value="1"/>
</dbReference>
<dbReference type="EMBL" id="AOMD01000002">
    <property type="protein sequence ID" value="EMA47887.1"/>
    <property type="molecule type" value="Genomic_DNA"/>
</dbReference>
<sequence>MVRAATHGTTMTDENTIREESDGVLDFIGQVSDQLRSRRAFMGDAAKVGASATALSALGAGTAAANDGGDSGNGGSSPSDVDILNYALTLEHLEANYYDQFLAEHSEEEVERSAVAQYFARPTLQYSTYQQIQDVRDHEQAHVEALSQTIEDLGGTPVEPAEYEFPYSSMEEFVALSDRIEAVGVSAYAGAAPMIDNEEVLKAALSIHSVEAEHQTYFQLLNLQRPAPEAFNEARSMEQVLPIAKQFIVGENDVPEMASATFENQTTDGSNVTVASAALPDGGFVAMHDSSLLDGNVAGSVIGVSEKFDAGTQMDVNVPLYSGVPGGDYDQSRLEEDQTLIAMPHKDTNGNGTYDFLTSGGEQDGAYTQDGSAVVDDAEITVE</sequence>
<dbReference type="InterPro" id="IPR006311">
    <property type="entry name" value="TAT_signal"/>
</dbReference>
<dbReference type="PANTHER" id="PTHR31694:SF26">
    <property type="entry name" value="OS05G0151100 PROTEIN"/>
    <property type="match status" value="1"/>
</dbReference>
<dbReference type="InterPro" id="IPR052965">
    <property type="entry name" value="Pigment-catalase-like"/>
</dbReference>
<dbReference type="InParanoid" id="M0MQ84"/>
<dbReference type="PANTHER" id="PTHR31694">
    <property type="entry name" value="DESICCATION-LIKE PROTEIN"/>
    <property type="match status" value="1"/>
</dbReference>
<dbReference type="PATRIC" id="fig|1227455.4.peg.81"/>
<comment type="caution">
    <text evidence="2">The sequence shown here is derived from an EMBL/GenBank/DDBJ whole genome shotgun (WGS) entry which is preliminary data.</text>
</comment>
<dbReference type="STRING" id="1227455.C449_00405"/>
<feature type="domain" description="DUF7282" evidence="1">
    <location>
        <begin position="258"/>
        <end position="381"/>
    </location>
</feature>
<dbReference type="InterPro" id="IPR012347">
    <property type="entry name" value="Ferritin-like"/>
</dbReference>
<dbReference type="SUPFAM" id="SSF47240">
    <property type="entry name" value="Ferritin-like"/>
    <property type="match status" value="1"/>
</dbReference>
<evidence type="ECO:0000313" key="2">
    <source>
        <dbReference type="EMBL" id="EMA47887.1"/>
    </source>
</evidence>
<dbReference type="AlphaFoldDB" id="M0MQ84"/>
<evidence type="ECO:0000313" key="3">
    <source>
        <dbReference type="Proteomes" id="UP000011669"/>
    </source>
</evidence>
<evidence type="ECO:0000259" key="1">
    <source>
        <dbReference type="Pfam" id="PF23951"/>
    </source>
</evidence>
<dbReference type="InterPro" id="IPR009078">
    <property type="entry name" value="Ferritin-like_SF"/>
</dbReference>
<organism evidence="2 3">
    <name type="scientific">Halococcus saccharolyticus DSM 5350</name>
    <dbReference type="NCBI Taxonomy" id="1227455"/>
    <lineage>
        <taxon>Archaea</taxon>
        <taxon>Methanobacteriati</taxon>
        <taxon>Methanobacteriota</taxon>
        <taxon>Stenosarchaea group</taxon>
        <taxon>Halobacteria</taxon>
        <taxon>Halobacteriales</taxon>
        <taxon>Halococcaceae</taxon>
        <taxon>Halococcus</taxon>
    </lineage>
</organism>
<name>M0MQ84_9EURY</name>
<dbReference type="Pfam" id="PF13668">
    <property type="entry name" value="Ferritin_2"/>
    <property type="match status" value="1"/>
</dbReference>
<dbReference type="Gene3D" id="1.20.1260.10">
    <property type="match status" value="1"/>
</dbReference>
<dbReference type="CDD" id="cd00657">
    <property type="entry name" value="Ferritin_like"/>
    <property type="match status" value="1"/>
</dbReference>